<dbReference type="SUPFAM" id="SSF52047">
    <property type="entry name" value="RNI-like"/>
    <property type="match status" value="1"/>
</dbReference>
<evidence type="ECO:0000256" key="1">
    <source>
        <dbReference type="ARBA" id="ARBA00022737"/>
    </source>
</evidence>
<gene>
    <name evidence="3" type="ORF">V8G54_022980</name>
</gene>
<evidence type="ECO:0000259" key="2">
    <source>
        <dbReference type="Pfam" id="PF23598"/>
    </source>
</evidence>
<evidence type="ECO:0000313" key="4">
    <source>
        <dbReference type="Proteomes" id="UP001374535"/>
    </source>
</evidence>
<dbReference type="Pfam" id="PF23598">
    <property type="entry name" value="LRR_14"/>
    <property type="match status" value="1"/>
</dbReference>
<name>A0AAQ3N3E6_VIGMU</name>
<dbReference type="PANTHER" id="PTHR47186">
    <property type="entry name" value="LEUCINE-RICH REPEAT-CONTAINING PROTEIN 57"/>
    <property type="match status" value="1"/>
</dbReference>
<dbReference type="InterPro" id="IPR055414">
    <property type="entry name" value="LRR_R13L4/SHOC2-like"/>
</dbReference>
<accession>A0AAQ3N3E6</accession>
<dbReference type="EMBL" id="CP144694">
    <property type="protein sequence ID" value="WVZ02174.1"/>
    <property type="molecule type" value="Genomic_DNA"/>
</dbReference>
<dbReference type="PANTHER" id="PTHR47186:SF43">
    <property type="entry name" value="TYPE DISEASE RESISTANCE PROTEIN CNL-J3, PUTATIVE-RELATED"/>
    <property type="match status" value="1"/>
</dbReference>
<feature type="domain" description="Disease resistance R13L4/SHOC-2-like LRR" evidence="2">
    <location>
        <begin position="8"/>
        <end position="113"/>
    </location>
</feature>
<evidence type="ECO:0000313" key="3">
    <source>
        <dbReference type="EMBL" id="WVZ02174.1"/>
    </source>
</evidence>
<keyword evidence="4" id="KW-1185">Reference proteome</keyword>
<reference evidence="3 4" key="1">
    <citation type="journal article" date="2023" name="Life. Sci Alliance">
        <title>Evolutionary insights into 3D genome organization and epigenetic landscape of Vigna mungo.</title>
        <authorList>
            <person name="Junaid A."/>
            <person name="Singh B."/>
            <person name="Bhatia S."/>
        </authorList>
    </citation>
    <scope>NUCLEOTIDE SEQUENCE [LARGE SCALE GENOMIC DNA]</scope>
    <source>
        <strain evidence="3">Urdbean</strain>
    </source>
</reference>
<dbReference type="AlphaFoldDB" id="A0AAQ3N3E6"/>
<protein>
    <recommendedName>
        <fullName evidence="2">Disease resistance R13L4/SHOC-2-like LRR domain-containing protein</fullName>
    </recommendedName>
</protein>
<keyword evidence="1" id="KW-0677">Repeat</keyword>
<sequence length="127" mass="15626">MSTIHEWFTKFKFLRILSLSHYYNLEELLDFVGNLEHLRLLYLSWTNIKNYMKRFSHLQILKLNWCSYLEELPSNLHLLTTLCRLEFIFTRVRKVPPGLEKLKNLKIMMDLFEVDHNMERLRILRMH</sequence>
<dbReference type="InterPro" id="IPR032675">
    <property type="entry name" value="LRR_dom_sf"/>
</dbReference>
<organism evidence="3 4">
    <name type="scientific">Vigna mungo</name>
    <name type="common">Black gram</name>
    <name type="synonym">Phaseolus mungo</name>
    <dbReference type="NCBI Taxonomy" id="3915"/>
    <lineage>
        <taxon>Eukaryota</taxon>
        <taxon>Viridiplantae</taxon>
        <taxon>Streptophyta</taxon>
        <taxon>Embryophyta</taxon>
        <taxon>Tracheophyta</taxon>
        <taxon>Spermatophyta</taxon>
        <taxon>Magnoliopsida</taxon>
        <taxon>eudicotyledons</taxon>
        <taxon>Gunneridae</taxon>
        <taxon>Pentapetalae</taxon>
        <taxon>rosids</taxon>
        <taxon>fabids</taxon>
        <taxon>Fabales</taxon>
        <taxon>Fabaceae</taxon>
        <taxon>Papilionoideae</taxon>
        <taxon>50 kb inversion clade</taxon>
        <taxon>NPAAA clade</taxon>
        <taxon>indigoferoid/millettioid clade</taxon>
        <taxon>Phaseoleae</taxon>
        <taxon>Vigna</taxon>
    </lineage>
</organism>
<dbReference type="Proteomes" id="UP001374535">
    <property type="component" value="Chromosome 7"/>
</dbReference>
<dbReference type="Gene3D" id="3.80.10.10">
    <property type="entry name" value="Ribonuclease Inhibitor"/>
    <property type="match status" value="1"/>
</dbReference>
<proteinExistence type="predicted"/>